<dbReference type="PANTHER" id="PTHR46848">
    <property type="entry name" value="REGULATOR OF G-PROTEIN SIGNALING 3"/>
    <property type="match status" value="1"/>
</dbReference>
<dbReference type="InterPro" id="IPR001478">
    <property type="entry name" value="PDZ"/>
</dbReference>
<dbReference type="SMART" id="SM00228">
    <property type="entry name" value="PDZ"/>
    <property type="match status" value="1"/>
</dbReference>
<dbReference type="Gene3D" id="2.30.42.10">
    <property type="match status" value="1"/>
</dbReference>
<dbReference type="OrthoDB" id="196547at2759"/>
<dbReference type="EMBL" id="CM012448">
    <property type="protein sequence ID" value="RVE65864.1"/>
    <property type="molecule type" value="Genomic_DNA"/>
</dbReference>
<evidence type="ECO:0000313" key="3">
    <source>
        <dbReference type="Proteomes" id="UP000283210"/>
    </source>
</evidence>
<accession>A0A3S2PG15</accession>
<evidence type="ECO:0000313" key="2">
    <source>
        <dbReference type="EMBL" id="RVE65864.1"/>
    </source>
</evidence>
<dbReference type="Proteomes" id="UP000283210">
    <property type="component" value="Chromosome 12"/>
</dbReference>
<dbReference type="SUPFAM" id="SSF50156">
    <property type="entry name" value="PDZ domain-like"/>
    <property type="match status" value="1"/>
</dbReference>
<dbReference type="PANTHER" id="PTHR46848:SF1">
    <property type="entry name" value="REGULATOR OF G-PROTEIN SIGNALING 3"/>
    <property type="match status" value="1"/>
</dbReference>
<sequence length="235" mass="25545">MIHNTLKSTEPSDQSPRRTCSAAQRKLWRYSGCRRSSQVESHRRSVCVLSADLNAGEDRARAGGNGVIHTIHGLCHLCIGCRLPQVTILRGKDGYGFTICSDSPVRVQAVDPGGPADQAGLQQLDTLLQLNGQPVEQWKCVDLAHAIRNSANEITVVVWRTGPSAKPNFEGLIHRPSYKPSTLNYEAPSPPLRRHAPDVNTIKSPPAVPPLQLTTVPLPHAGFWSTGLKLETTSA</sequence>
<organism evidence="2 3">
    <name type="scientific">Oryzias javanicus</name>
    <name type="common">Javanese ricefish</name>
    <name type="synonym">Aplocheilus javanicus</name>
    <dbReference type="NCBI Taxonomy" id="123683"/>
    <lineage>
        <taxon>Eukaryota</taxon>
        <taxon>Metazoa</taxon>
        <taxon>Chordata</taxon>
        <taxon>Craniata</taxon>
        <taxon>Vertebrata</taxon>
        <taxon>Euteleostomi</taxon>
        <taxon>Actinopterygii</taxon>
        <taxon>Neopterygii</taxon>
        <taxon>Teleostei</taxon>
        <taxon>Neoteleostei</taxon>
        <taxon>Acanthomorphata</taxon>
        <taxon>Ovalentaria</taxon>
        <taxon>Atherinomorphae</taxon>
        <taxon>Beloniformes</taxon>
        <taxon>Adrianichthyidae</taxon>
        <taxon>Oryziinae</taxon>
        <taxon>Oryzias</taxon>
    </lineage>
</organism>
<dbReference type="GO" id="GO:0005886">
    <property type="term" value="C:plasma membrane"/>
    <property type="evidence" value="ECO:0007669"/>
    <property type="project" value="TreeGrafter"/>
</dbReference>
<reference evidence="2 3" key="1">
    <citation type="submission" date="2018-11" db="EMBL/GenBank/DDBJ databases">
        <authorList>
            <person name="Lopez-Roques C."/>
            <person name="Donnadieu C."/>
            <person name="Bouchez O."/>
            <person name="Klopp C."/>
            <person name="Cabau C."/>
            <person name="Zahm M."/>
        </authorList>
    </citation>
    <scope>NUCLEOTIDE SEQUENCE [LARGE SCALE GENOMIC DNA]</scope>
    <source>
        <strain evidence="2">RS831</strain>
        <tissue evidence="2">Whole body</tissue>
    </source>
</reference>
<proteinExistence type="predicted"/>
<keyword evidence="3" id="KW-1185">Reference proteome</keyword>
<reference evidence="2 3" key="2">
    <citation type="submission" date="2019-01" db="EMBL/GenBank/DDBJ databases">
        <title>A chromosome length genome reference of the Java medaka (oryzias javanicus).</title>
        <authorList>
            <person name="Herpin A."/>
            <person name="Takehana Y."/>
            <person name="Naruse K."/>
            <person name="Ansai S."/>
            <person name="Kawaguchi M."/>
        </authorList>
    </citation>
    <scope>NUCLEOTIDE SEQUENCE [LARGE SCALE GENOMIC DNA]</scope>
    <source>
        <strain evidence="2">RS831</strain>
        <tissue evidence="2">Whole body</tissue>
    </source>
</reference>
<dbReference type="GO" id="GO:0005634">
    <property type="term" value="C:nucleus"/>
    <property type="evidence" value="ECO:0007669"/>
    <property type="project" value="TreeGrafter"/>
</dbReference>
<gene>
    <name evidence="2" type="ORF">OJAV_G00120830</name>
</gene>
<name>A0A3S2PG15_ORYJA</name>
<dbReference type="Pfam" id="PF00595">
    <property type="entry name" value="PDZ"/>
    <property type="match status" value="1"/>
</dbReference>
<dbReference type="InterPro" id="IPR036034">
    <property type="entry name" value="PDZ_sf"/>
</dbReference>
<dbReference type="PROSITE" id="PS50106">
    <property type="entry name" value="PDZ"/>
    <property type="match status" value="1"/>
</dbReference>
<evidence type="ECO:0000259" key="1">
    <source>
        <dbReference type="PROSITE" id="PS50106"/>
    </source>
</evidence>
<feature type="domain" description="PDZ" evidence="1">
    <location>
        <begin position="85"/>
        <end position="162"/>
    </location>
</feature>
<protein>
    <recommendedName>
        <fullName evidence="1">PDZ domain-containing protein</fullName>
    </recommendedName>
</protein>
<dbReference type="AlphaFoldDB" id="A0A3S2PG15"/>